<name>A0AC58SKF8_TOBAC</name>
<reference evidence="1" key="1">
    <citation type="journal article" date="2014" name="Nat. Commun.">
        <title>The tobacco genome sequence and its comparison with those of tomato and potato.</title>
        <authorList>
            <person name="Sierro N."/>
            <person name="Battey J.N."/>
            <person name="Ouadi S."/>
            <person name="Bakaher N."/>
            <person name="Bovet L."/>
            <person name="Willig A."/>
            <person name="Goepfert S."/>
            <person name="Peitsch M.C."/>
            <person name="Ivanov N.V."/>
        </authorList>
    </citation>
    <scope>NUCLEOTIDE SEQUENCE [LARGE SCALE GENOMIC DNA]</scope>
</reference>
<dbReference type="Proteomes" id="UP000790787">
    <property type="component" value="Chromosome 14"/>
</dbReference>
<gene>
    <name evidence="2" type="primary">LOC107796341</name>
</gene>
<sequence length="321" mass="34632">MDKERGVMELQKTERDELIGGENEYKTEAAEAVLEKPDILEEVSDVSNSLHVVPEVAHPDFGDSDASPVNCDTGTSKMHPSIGTTCCRLSGLSAPQNMIDGTSPYVMNVNSSTCSTYTIPPVVTTGLSSNHKDQSKSTSDVADSASKAHSQLLDDLPDARQQVLKKEVAISHRSELTEADREKPSLEMPSVSSPRNPPRSIGSAIQSMSKLKVSVKNDLISVKRSISDNFNLTQKSVPLFNSAETAVLLNADPHKALEPKDMENPLVQSVAITSENFLSHQVTAPATAEKPMAVEAPFPALAKRWISTPLLSSITSSIRIK</sequence>
<keyword evidence="1" id="KW-1185">Reference proteome</keyword>
<evidence type="ECO:0000313" key="1">
    <source>
        <dbReference type="Proteomes" id="UP000790787"/>
    </source>
</evidence>
<reference evidence="2" key="2">
    <citation type="submission" date="2025-08" db="UniProtKB">
        <authorList>
            <consortium name="RefSeq"/>
        </authorList>
    </citation>
    <scope>IDENTIFICATION</scope>
    <source>
        <tissue evidence="2">Leaf</tissue>
    </source>
</reference>
<dbReference type="RefSeq" id="XP_075085456.1">
    <property type="nucleotide sequence ID" value="XM_075229355.1"/>
</dbReference>
<evidence type="ECO:0000313" key="2">
    <source>
        <dbReference type="RefSeq" id="XP_075085456.1"/>
    </source>
</evidence>
<protein>
    <submittedName>
        <fullName evidence="2">Uncharacterized protein LOC107796341 isoform X2</fullName>
    </submittedName>
</protein>
<organism evidence="1 2">
    <name type="scientific">Nicotiana tabacum</name>
    <name type="common">Common tobacco</name>
    <dbReference type="NCBI Taxonomy" id="4097"/>
    <lineage>
        <taxon>Eukaryota</taxon>
        <taxon>Viridiplantae</taxon>
        <taxon>Streptophyta</taxon>
        <taxon>Embryophyta</taxon>
        <taxon>Tracheophyta</taxon>
        <taxon>Spermatophyta</taxon>
        <taxon>Magnoliopsida</taxon>
        <taxon>eudicotyledons</taxon>
        <taxon>Gunneridae</taxon>
        <taxon>Pentapetalae</taxon>
        <taxon>asterids</taxon>
        <taxon>lamiids</taxon>
        <taxon>Solanales</taxon>
        <taxon>Solanaceae</taxon>
        <taxon>Nicotianoideae</taxon>
        <taxon>Nicotianeae</taxon>
        <taxon>Nicotiana</taxon>
    </lineage>
</organism>
<proteinExistence type="predicted"/>
<accession>A0AC58SKF8</accession>